<evidence type="ECO:0000313" key="2">
    <source>
        <dbReference type="EnsemblPlants" id="AET2Gv20257000.33"/>
    </source>
</evidence>
<evidence type="ECO:0008006" key="4">
    <source>
        <dbReference type="Google" id="ProtNLM"/>
    </source>
</evidence>
<feature type="signal peptide" evidence="1">
    <location>
        <begin position="1"/>
        <end position="21"/>
    </location>
</feature>
<organism evidence="2 3">
    <name type="scientific">Aegilops tauschii subsp. strangulata</name>
    <name type="common">Goatgrass</name>
    <dbReference type="NCBI Taxonomy" id="200361"/>
    <lineage>
        <taxon>Eukaryota</taxon>
        <taxon>Viridiplantae</taxon>
        <taxon>Streptophyta</taxon>
        <taxon>Embryophyta</taxon>
        <taxon>Tracheophyta</taxon>
        <taxon>Spermatophyta</taxon>
        <taxon>Magnoliopsida</taxon>
        <taxon>Liliopsida</taxon>
        <taxon>Poales</taxon>
        <taxon>Poaceae</taxon>
        <taxon>BOP clade</taxon>
        <taxon>Pooideae</taxon>
        <taxon>Triticodae</taxon>
        <taxon>Triticeae</taxon>
        <taxon>Triticinae</taxon>
        <taxon>Aegilops</taxon>
    </lineage>
</organism>
<evidence type="ECO:0000313" key="3">
    <source>
        <dbReference type="Proteomes" id="UP000015105"/>
    </source>
</evidence>
<dbReference type="Proteomes" id="UP000015105">
    <property type="component" value="Chromosome 2D"/>
</dbReference>
<accession>A0A453ATL2</accession>
<reference evidence="2" key="5">
    <citation type="journal article" date="2021" name="G3 (Bethesda)">
        <title>Aegilops tauschii genome assembly Aet v5.0 features greater sequence contiguity and improved annotation.</title>
        <authorList>
            <person name="Wang L."/>
            <person name="Zhu T."/>
            <person name="Rodriguez J.C."/>
            <person name="Deal K.R."/>
            <person name="Dubcovsky J."/>
            <person name="McGuire P.E."/>
            <person name="Lux T."/>
            <person name="Spannagl M."/>
            <person name="Mayer K.F.X."/>
            <person name="Baldrich P."/>
            <person name="Meyers B.C."/>
            <person name="Huo N."/>
            <person name="Gu Y.Q."/>
            <person name="Zhou H."/>
            <person name="Devos K.M."/>
            <person name="Bennetzen J.L."/>
            <person name="Unver T."/>
            <person name="Budak H."/>
            <person name="Gulick P.J."/>
            <person name="Galiba G."/>
            <person name="Kalapos B."/>
            <person name="Nelson D.R."/>
            <person name="Li P."/>
            <person name="You F.M."/>
            <person name="Luo M.C."/>
            <person name="Dvorak J."/>
        </authorList>
    </citation>
    <scope>NUCLEOTIDE SEQUENCE [LARGE SCALE GENOMIC DNA]</scope>
    <source>
        <strain evidence="2">cv. AL8/78</strain>
    </source>
</reference>
<proteinExistence type="predicted"/>
<protein>
    <recommendedName>
        <fullName evidence="4">Lipoprotein</fullName>
    </recommendedName>
</protein>
<dbReference type="EnsemblPlants" id="AET2Gv20257000.33">
    <property type="protein sequence ID" value="AET2Gv20257000.33"/>
    <property type="gene ID" value="AET2Gv20257000"/>
</dbReference>
<dbReference type="Gramene" id="AET2Gv20257000.33">
    <property type="protein sequence ID" value="AET2Gv20257000.33"/>
    <property type="gene ID" value="AET2Gv20257000"/>
</dbReference>
<keyword evidence="3" id="KW-1185">Reference proteome</keyword>
<name>A0A453ATL2_AEGTS</name>
<dbReference type="AlphaFoldDB" id="A0A453ATL2"/>
<reference evidence="3" key="2">
    <citation type="journal article" date="2017" name="Nat. Plants">
        <title>The Aegilops tauschii genome reveals multiple impacts of transposons.</title>
        <authorList>
            <person name="Zhao G."/>
            <person name="Zou C."/>
            <person name="Li K."/>
            <person name="Wang K."/>
            <person name="Li T."/>
            <person name="Gao L."/>
            <person name="Zhang X."/>
            <person name="Wang H."/>
            <person name="Yang Z."/>
            <person name="Liu X."/>
            <person name="Jiang W."/>
            <person name="Mao L."/>
            <person name="Kong X."/>
            <person name="Jiao Y."/>
            <person name="Jia J."/>
        </authorList>
    </citation>
    <scope>NUCLEOTIDE SEQUENCE [LARGE SCALE GENOMIC DNA]</scope>
    <source>
        <strain evidence="3">cv. AL8/78</strain>
    </source>
</reference>
<keyword evidence="1" id="KW-0732">Signal</keyword>
<sequence>MGWGAGGAAGYLLGLGACSSASPTMDTAVQLLPSACQRAGVFFFFESQRAGAMVARTETY</sequence>
<reference evidence="2" key="4">
    <citation type="submission" date="2019-03" db="UniProtKB">
        <authorList>
            <consortium name="EnsemblPlants"/>
        </authorList>
    </citation>
    <scope>IDENTIFICATION</scope>
</reference>
<reference evidence="2" key="3">
    <citation type="journal article" date="2017" name="Nature">
        <title>Genome sequence of the progenitor of the wheat D genome Aegilops tauschii.</title>
        <authorList>
            <person name="Luo M.C."/>
            <person name="Gu Y.Q."/>
            <person name="Puiu D."/>
            <person name="Wang H."/>
            <person name="Twardziok S.O."/>
            <person name="Deal K.R."/>
            <person name="Huo N."/>
            <person name="Zhu T."/>
            <person name="Wang L."/>
            <person name="Wang Y."/>
            <person name="McGuire P.E."/>
            <person name="Liu S."/>
            <person name="Long H."/>
            <person name="Ramasamy R.K."/>
            <person name="Rodriguez J.C."/>
            <person name="Van S.L."/>
            <person name="Yuan L."/>
            <person name="Wang Z."/>
            <person name="Xia Z."/>
            <person name="Xiao L."/>
            <person name="Anderson O.D."/>
            <person name="Ouyang S."/>
            <person name="Liang Y."/>
            <person name="Zimin A.V."/>
            <person name="Pertea G."/>
            <person name="Qi P."/>
            <person name="Bennetzen J.L."/>
            <person name="Dai X."/>
            <person name="Dawson M.W."/>
            <person name="Muller H.G."/>
            <person name="Kugler K."/>
            <person name="Rivarola-Duarte L."/>
            <person name="Spannagl M."/>
            <person name="Mayer K.F.X."/>
            <person name="Lu F.H."/>
            <person name="Bevan M.W."/>
            <person name="Leroy P."/>
            <person name="Li P."/>
            <person name="You F.M."/>
            <person name="Sun Q."/>
            <person name="Liu Z."/>
            <person name="Lyons E."/>
            <person name="Wicker T."/>
            <person name="Salzberg S.L."/>
            <person name="Devos K.M."/>
            <person name="Dvorak J."/>
        </authorList>
    </citation>
    <scope>NUCLEOTIDE SEQUENCE [LARGE SCALE GENOMIC DNA]</scope>
    <source>
        <strain evidence="2">cv. AL8/78</strain>
    </source>
</reference>
<feature type="chain" id="PRO_5019221794" description="Lipoprotein" evidence="1">
    <location>
        <begin position="22"/>
        <end position="60"/>
    </location>
</feature>
<reference evidence="3" key="1">
    <citation type="journal article" date="2014" name="Science">
        <title>Ancient hybridizations among the ancestral genomes of bread wheat.</title>
        <authorList>
            <consortium name="International Wheat Genome Sequencing Consortium,"/>
            <person name="Marcussen T."/>
            <person name="Sandve S.R."/>
            <person name="Heier L."/>
            <person name="Spannagl M."/>
            <person name="Pfeifer M."/>
            <person name="Jakobsen K.S."/>
            <person name="Wulff B.B."/>
            <person name="Steuernagel B."/>
            <person name="Mayer K.F."/>
            <person name="Olsen O.A."/>
        </authorList>
    </citation>
    <scope>NUCLEOTIDE SEQUENCE [LARGE SCALE GENOMIC DNA]</scope>
    <source>
        <strain evidence="3">cv. AL8/78</strain>
    </source>
</reference>
<evidence type="ECO:0000256" key="1">
    <source>
        <dbReference type="SAM" id="SignalP"/>
    </source>
</evidence>